<evidence type="ECO:0000256" key="1">
    <source>
        <dbReference type="SAM" id="Phobius"/>
    </source>
</evidence>
<protein>
    <submittedName>
        <fullName evidence="2">Uncharacterized protein</fullName>
    </submittedName>
</protein>
<proteinExistence type="predicted"/>
<feature type="transmembrane region" description="Helical" evidence="1">
    <location>
        <begin position="20"/>
        <end position="37"/>
    </location>
</feature>
<gene>
    <name evidence="2" type="ORF">S01H4_67246</name>
</gene>
<keyword evidence="1" id="KW-0812">Transmembrane</keyword>
<keyword evidence="1" id="KW-1133">Transmembrane helix</keyword>
<feature type="non-terminal residue" evidence="2">
    <location>
        <position position="39"/>
    </location>
</feature>
<keyword evidence="1" id="KW-0472">Membrane</keyword>
<dbReference type="EMBL" id="BART01042173">
    <property type="protein sequence ID" value="GAH21061.1"/>
    <property type="molecule type" value="Genomic_DNA"/>
</dbReference>
<comment type="caution">
    <text evidence="2">The sequence shown here is derived from an EMBL/GenBank/DDBJ whole genome shotgun (WGS) entry which is preliminary data.</text>
</comment>
<feature type="non-terminal residue" evidence="2">
    <location>
        <position position="1"/>
    </location>
</feature>
<dbReference type="AlphaFoldDB" id="X1DJJ9"/>
<evidence type="ECO:0000313" key="2">
    <source>
        <dbReference type="EMBL" id="GAH21061.1"/>
    </source>
</evidence>
<reference evidence="2" key="1">
    <citation type="journal article" date="2014" name="Front. Microbiol.">
        <title>High frequency of phylogenetically diverse reductive dehalogenase-homologous genes in deep subseafloor sedimentary metagenomes.</title>
        <authorList>
            <person name="Kawai M."/>
            <person name="Futagami T."/>
            <person name="Toyoda A."/>
            <person name="Takaki Y."/>
            <person name="Nishi S."/>
            <person name="Hori S."/>
            <person name="Arai W."/>
            <person name="Tsubouchi T."/>
            <person name="Morono Y."/>
            <person name="Uchiyama I."/>
            <person name="Ito T."/>
            <person name="Fujiyama A."/>
            <person name="Inagaki F."/>
            <person name="Takami H."/>
        </authorList>
    </citation>
    <scope>NUCLEOTIDE SEQUENCE</scope>
    <source>
        <strain evidence="2">Expedition CK06-06</strain>
    </source>
</reference>
<accession>X1DJJ9</accession>
<sequence>TASDNKPIADRIAYMAQQDLLIWQLVVYVFNLPLYILPG</sequence>
<organism evidence="2">
    <name type="scientific">marine sediment metagenome</name>
    <dbReference type="NCBI Taxonomy" id="412755"/>
    <lineage>
        <taxon>unclassified sequences</taxon>
        <taxon>metagenomes</taxon>
        <taxon>ecological metagenomes</taxon>
    </lineage>
</organism>
<name>X1DJJ9_9ZZZZ</name>